<dbReference type="GO" id="GO:0016231">
    <property type="term" value="F:beta-N-acetylglucosaminidase activity"/>
    <property type="evidence" value="ECO:0007669"/>
    <property type="project" value="TreeGrafter"/>
</dbReference>
<feature type="non-terminal residue" evidence="5">
    <location>
        <position position="1"/>
    </location>
</feature>
<evidence type="ECO:0000313" key="4">
    <source>
        <dbReference type="EMBL" id="CAF1565035.1"/>
    </source>
</evidence>
<dbReference type="InterPro" id="IPR011496">
    <property type="entry name" value="O-GlcNAcase_cat"/>
</dbReference>
<evidence type="ECO:0000259" key="3">
    <source>
        <dbReference type="PROSITE" id="PS52009"/>
    </source>
</evidence>
<comment type="caution">
    <text evidence="5">The sequence shown here is derived from an EMBL/GenBank/DDBJ whole genome shotgun (WGS) entry which is preliminary data.</text>
</comment>
<feature type="domain" description="GH84" evidence="3">
    <location>
        <begin position="1"/>
        <end position="118"/>
    </location>
</feature>
<evidence type="ECO:0000256" key="1">
    <source>
        <dbReference type="ARBA" id="ARBA00022801"/>
    </source>
</evidence>
<protein>
    <recommendedName>
        <fullName evidence="3">GH84 domain-containing protein</fullName>
    </recommendedName>
</protein>
<dbReference type="Proteomes" id="UP000681722">
    <property type="component" value="Unassembled WGS sequence"/>
</dbReference>
<dbReference type="EMBL" id="CAJNOK010042631">
    <property type="protein sequence ID" value="CAF1565035.1"/>
    <property type="molecule type" value="Genomic_DNA"/>
</dbReference>
<dbReference type="Proteomes" id="UP000677228">
    <property type="component" value="Unassembled WGS sequence"/>
</dbReference>
<organism evidence="5 8">
    <name type="scientific">Didymodactylos carnosus</name>
    <dbReference type="NCBI Taxonomy" id="1234261"/>
    <lineage>
        <taxon>Eukaryota</taxon>
        <taxon>Metazoa</taxon>
        <taxon>Spiralia</taxon>
        <taxon>Gnathifera</taxon>
        <taxon>Rotifera</taxon>
        <taxon>Eurotatoria</taxon>
        <taxon>Bdelloidea</taxon>
        <taxon>Philodinida</taxon>
        <taxon>Philodinidae</taxon>
        <taxon>Didymodactylos</taxon>
    </lineage>
</organism>
<dbReference type="EMBL" id="CAJOBA010065330">
    <property type="protein sequence ID" value="CAF4357919.1"/>
    <property type="molecule type" value="Genomic_DNA"/>
</dbReference>
<sequence>YCSNMAKPCLEKSQYLQTIGNGLLSDIDIFWTGPKVISRRIDLDHIEQVNKVLKRRVIIWDNIHANDYDQCRLFLGPYSGRPCEIMSSLNGLLSNPNCEFECNFIPLHTLGQWYSYYQKPMTKYDEEEEDIINDQEHITYESSRALERAIVAWLPEFNRIKNFEDSNFIFAKNLH</sequence>
<dbReference type="EMBL" id="CAJNOQ010030563">
    <property type="protein sequence ID" value="CAF1575292.1"/>
    <property type="molecule type" value="Genomic_DNA"/>
</dbReference>
<dbReference type="GO" id="GO:0009100">
    <property type="term" value="P:glycoprotein metabolic process"/>
    <property type="evidence" value="ECO:0007669"/>
    <property type="project" value="TreeGrafter"/>
</dbReference>
<dbReference type="InterPro" id="IPR051822">
    <property type="entry name" value="Glycosyl_Hydrolase_84"/>
</dbReference>
<dbReference type="EMBL" id="CAJOBC010096448">
    <property type="protein sequence ID" value="CAF4440213.1"/>
    <property type="molecule type" value="Genomic_DNA"/>
</dbReference>
<dbReference type="Proteomes" id="UP000663829">
    <property type="component" value="Unassembled WGS sequence"/>
</dbReference>
<accession>A0A815YV52</accession>
<proteinExistence type="predicted"/>
<dbReference type="AlphaFoldDB" id="A0A815YV52"/>
<evidence type="ECO:0000313" key="6">
    <source>
        <dbReference type="EMBL" id="CAF4357919.1"/>
    </source>
</evidence>
<dbReference type="PANTHER" id="PTHR13170">
    <property type="entry name" value="O-GLCNACASE"/>
    <property type="match status" value="1"/>
</dbReference>
<keyword evidence="1" id="KW-0378">Hydrolase</keyword>
<dbReference type="OrthoDB" id="9975416at2759"/>
<dbReference type="Pfam" id="PF07555">
    <property type="entry name" value="NAGidase"/>
    <property type="match status" value="1"/>
</dbReference>
<dbReference type="PROSITE" id="PS52009">
    <property type="entry name" value="GH84"/>
    <property type="match status" value="1"/>
</dbReference>
<evidence type="ECO:0000313" key="8">
    <source>
        <dbReference type="Proteomes" id="UP000663829"/>
    </source>
</evidence>
<dbReference type="InterPro" id="IPR017853">
    <property type="entry name" value="GH"/>
</dbReference>
<evidence type="ECO:0000256" key="2">
    <source>
        <dbReference type="ARBA" id="ARBA00023295"/>
    </source>
</evidence>
<dbReference type="Gene3D" id="3.20.20.80">
    <property type="entry name" value="Glycosidases"/>
    <property type="match status" value="1"/>
</dbReference>
<dbReference type="SUPFAM" id="SSF51445">
    <property type="entry name" value="(Trans)glycosidases"/>
    <property type="match status" value="1"/>
</dbReference>
<keyword evidence="2" id="KW-0326">Glycosidase</keyword>
<keyword evidence="8" id="KW-1185">Reference proteome</keyword>
<evidence type="ECO:0000313" key="7">
    <source>
        <dbReference type="EMBL" id="CAF4440213.1"/>
    </source>
</evidence>
<reference evidence="5" key="1">
    <citation type="submission" date="2021-02" db="EMBL/GenBank/DDBJ databases">
        <authorList>
            <person name="Nowell W R."/>
        </authorList>
    </citation>
    <scope>NUCLEOTIDE SEQUENCE</scope>
</reference>
<dbReference type="PANTHER" id="PTHR13170:SF16">
    <property type="entry name" value="PROTEIN O-GLCNACASE"/>
    <property type="match status" value="1"/>
</dbReference>
<evidence type="ECO:0000313" key="5">
    <source>
        <dbReference type="EMBL" id="CAF1575292.1"/>
    </source>
</evidence>
<dbReference type="Proteomes" id="UP000682733">
    <property type="component" value="Unassembled WGS sequence"/>
</dbReference>
<gene>
    <name evidence="5" type="ORF">GPM918_LOCUS40683</name>
    <name evidence="4" type="ORF">OVA965_LOCUS40030</name>
    <name evidence="7" type="ORF">SRO942_LOCUS41657</name>
    <name evidence="6" type="ORF">TMI583_LOCUS41420</name>
</gene>
<name>A0A815YV52_9BILA</name>